<dbReference type="GeneID" id="68573718"/>
<gene>
    <name evidence="1" type="ORF">GCM10009019_16060</name>
</gene>
<dbReference type="EMBL" id="BAAADU010000002">
    <property type="protein sequence ID" value="GAA0653485.1"/>
    <property type="molecule type" value="Genomic_DNA"/>
</dbReference>
<dbReference type="InterPro" id="IPR055944">
    <property type="entry name" value="DUF7522"/>
</dbReference>
<dbReference type="Proteomes" id="UP001500194">
    <property type="component" value="Unassembled WGS sequence"/>
</dbReference>
<keyword evidence="2" id="KW-1185">Reference proteome</keyword>
<name>A0AAV3T0N0_9EURY</name>
<proteinExistence type="predicted"/>
<sequence>MDPNDQRFVRWLREDVGSALRGVLSYHGSEFEVHYLRADLKEDDAWRSNVRADLPDLVELARREHAANDLGLFGDFSGTVRVFSNAVLVQLPVADDAGYGVSVDTDVTPSVVGFMNTATAHIEQERD</sequence>
<accession>A0AAV3T0N0</accession>
<evidence type="ECO:0000313" key="2">
    <source>
        <dbReference type="Proteomes" id="UP001500194"/>
    </source>
</evidence>
<dbReference type="Pfam" id="PF24366">
    <property type="entry name" value="DUF7522"/>
    <property type="match status" value="1"/>
</dbReference>
<comment type="caution">
    <text evidence="1">The sequence shown here is derived from an EMBL/GenBank/DDBJ whole genome shotgun (WGS) entry which is preliminary data.</text>
</comment>
<protein>
    <submittedName>
        <fullName evidence="1">Uncharacterized protein</fullName>
    </submittedName>
</protein>
<reference evidence="1 2" key="1">
    <citation type="journal article" date="2019" name="Int. J. Syst. Evol. Microbiol.">
        <title>The Global Catalogue of Microorganisms (GCM) 10K type strain sequencing project: providing services to taxonomists for standard genome sequencing and annotation.</title>
        <authorList>
            <consortium name="The Broad Institute Genomics Platform"/>
            <consortium name="The Broad Institute Genome Sequencing Center for Infectious Disease"/>
            <person name="Wu L."/>
            <person name="Ma J."/>
        </authorList>
    </citation>
    <scope>NUCLEOTIDE SEQUENCE [LARGE SCALE GENOMIC DNA]</scope>
    <source>
        <strain evidence="1 2">JCM 16327</strain>
    </source>
</reference>
<dbReference type="AlphaFoldDB" id="A0AAV3T0N0"/>
<organism evidence="1 2">
    <name type="scientific">Salarchaeum japonicum</name>
    <dbReference type="NCBI Taxonomy" id="555573"/>
    <lineage>
        <taxon>Archaea</taxon>
        <taxon>Methanobacteriati</taxon>
        <taxon>Methanobacteriota</taxon>
        <taxon>Stenosarchaea group</taxon>
        <taxon>Halobacteria</taxon>
        <taxon>Halobacteriales</taxon>
        <taxon>Halobacteriaceae</taxon>
    </lineage>
</organism>
<evidence type="ECO:0000313" key="1">
    <source>
        <dbReference type="EMBL" id="GAA0653485.1"/>
    </source>
</evidence>
<dbReference type="RefSeq" id="WP_227260712.1">
    <property type="nucleotide sequence ID" value="NZ_BAAADU010000002.1"/>
</dbReference>